<keyword evidence="13" id="KW-1185">Reference proteome</keyword>
<evidence type="ECO:0000256" key="5">
    <source>
        <dbReference type="ARBA" id="ARBA00022989"/>
    </source>
</evidence>
<protein>
    <recommendedName>
        <fullName evidence="11">EF-hand domain-containing protein</fullName>
    </recommendedName>
</protein>
<name>A0A9W7GQ39_9STRA</name>
<proteinExistence type="inferred from homology"/>
<dbReference type="Proteomes" id="UP001165065">
    <property type="component" value="Unassembled WGS sequence"/>
</dbReference>
<evidence type="ECO:0000313" key="13">
    <source>
        <dbReference type="Proteomes" id="UP001165065"/>
    </source>
</evidence>
<dbReference type="GO" id="GO:0005509">
    <property type="term" value="F:calcium ion binding"/>
    <property type="evidence" value="ECO:0007669"/>
    <property type="project" value="InterPro"/>
</dbReference>
<dbReference type="OrthoDB" id="196341at2759"/>
<comment type="subcellular location">
    <subcellularLocation>
        <location evidence="1">Plastid</location>
        <location evidence="1">Chloroplast membrane</location>
        <topology evidence="1">Multi-pass membrane protein</topology>
    </subcellularLocation>
</comment>
<feature type="chain" id="PRO_5040783970" description="EF-hand domain-containing protein" evidence="10">
    <location>
        <begin position="16"/>
        <end position="384"/>
    </location>
</feature>
<gene>
    <name evidence="12" type="ORF">TrCOL_g12081</name>
</gene>
<dbReference type="SUPFAM" id="SSF47473">
    <property type="entry name" value="EF-hand"/>
    <property type="match status" value="1"/>
</dbReference>
<dbReference type="PROSITE" id="PS00018">
    <property type="entry name" value="EF_HAND_1"/>
    <property type="match status" value="2"/>
</dbReference>
<dbReference type="InterPro" id="IPR002048">
    <property type="entry name" value="EF_hand_dom"/>
</dbReference>
<evidence type="ECO:0000256" key="2">
    <source>
        <dbReference type="ARBA" id="ARBA00009596"/>
    </source>
</evidence>
<dbReference type="Pfam" id="PF13499">
    <property type="entry name" value="EF-hand_7"/>
    <property type="match status" value="1"/>
</dbReference>
<feature type="transmembrane region" description="Helical" evidence="9">
    <location>
        <begin position="315"/>
        <end position="334"/>
    </location>
</feature>
<dbReference type="Gene3D" id="1.10.238.10">
    <property type="entry name" value="EF-hand"/>
    <property type="match status" value="1"/>
</dbReference>
<dbReference type="InterPro" id="IPR011992">
    <property type="entry name" value="EF-hand-dom_pair"/>
</dbReference>
<feature type="transmembrane region" description="Helical" evidence="9">
    <location>
        <begin position="277"/>
        <end position="295"/>
    </location>
</feature>
<dbReference type="EMBL" id="BRYA01000376">
    <property type="protein sequence ID" value="GMI48135.1"/>
    <property type="molecule type" value="Genomic_DNA"/>
</dbReference>
<dbReference type="Pfam" id="PF16166">
    <property type="entry name" value="TIC20"/>
    <property type="match status" value="1"/>
</dbReference>
<evidence type="ECO:0000259" key="11">
    <source>
        <dbReference type="PROSITE" id="PS50222"/>
    </source>
</evidence>
<dbReference type="PANTHER" id="PTHR33510:SF5">
    <property type="entry name" value="PROTEIN TIC 20-II, CHLOROPLASTIC"/>
    <property type="match status" value="1"/>
</dbReference>
<evidence type="ECO:0000256" key="4">
    <source>
        <dbReference type="ARBA" id="ARBA00022837"/>
    </source>
</evidence>
<dbReference type="InterPro" id="IPR018247">
    <property type="entry name" value="EF_Hand_1_Ca_BS"/>
</dbReference>
<dbReference type="PANTHER" id="PTHR33510">
    <property type="entry name" value="PROTEIN TIC 20-II, CHLOROPLASTIC"/>
    <property type="match status" value="1"/>
</dbReference>
<dbReference type="GO" id="GO:0031969">
    <property type="term" value="C:chloroplast membrane"/>
    <property type="evidence" value="ECO:0007669"/>
    <property type="project" value="UniProtKB-SubCell"/>
</dbReference>
<dbReference type="SMART" id="SM00054">
    <property type="entry name" value="EFh"/>
    <property type="match status" value="2"/>
</dbReference>
<keyword evidence="6 9" id="KW-0472">Membrane</keyword>
<sequence length="384" mass="42437">MRFVIATFLVLGAAAFRPNIQLIQHRGIAPRTLVQRHHDTNYPRRSVSFLRMSPGDEDVEALLAKAEELRKEAASIEAARAAEKAQQVQAVFAKFDTNDDGVVSYEELVDGLKKQFKADSLDEAAVKRLFSDLDKDGNDVIDASEFKLSIREMGTRIESYIREEKDNLKQAALEAKEAKEAAEKAEARLAFLNEQPPTTSDKILSILPYLFPLLDGLQYGRFLLQDEVNPVINVVALLYVIYRNIPFSGFIAFFAINFLSNNPKLNRLIRWNLSQAIWVDIALIVPGLLGGIGKAGLPALGVQIPPGVGEVLDDAVFFGLIGVLLYCVGSSLAGREPGGIPFVSKQVSQRMPTLEMFNDEGRFVGRQRGEEEDGRGGNGDDEKK</sequence>
<evidence type="ECO:0000313" key="12">
    <source>
        <dbReference type="EMBL" id="GMI48135.1"/>
    </source>
</evidence>
<comment type="similarity">
    <text evidence="2">Belongs to the Tic20 family.</text>
</comment>
<accession>A0A9W7GQ39</accession>
<keyword evidence="7" id="KW-0175">Coiled coil</keyword>
<feature type="coiled-coil region" evidence="7">
    <location>
        <begin position="161"/>
        <end position="195"/>
    </location>
</feature>
<feature type="domain" description="EF-hand" evidence="11">
    <location>
        <begin position="83"/>
        <end position="118"/>
    </location>
</feature>
<keyword evidence="10" id="KW-0732">Signal</keyword>
<reference evidence="13" key="1">
    <citation type="journal article" date="2023" name="Commun. Biol.">
        <title>Genome analysis of Parmales, the sister group of diatoms, reveals the evolutionary specialization of diatoms from phago-mixotrophs to photoautotrophs.</title>
        <authorList>
            <person name="Ban H."/>
            <person name="Sato S."/>
            <person name="Yoshikawa S."/>
            <person name="Yamada K."/>
            <person name="Nakamura Y."/>
            <person name="Ichinomiya M."/>
            <person name="Sato N."/>
            <person name="Blanc-Mathieu R."/>
            <person name="Endo H."/>
            <person name="Kuwata A."/>
            <person name="Ogata H."/>
        </authorList>
    </citation>
    <scope>NUCLEOTIDE SEQUENCE [LARGE SCALE GENOMIC DNA]</scope>
</reference>
<evidence type="ECO:0000256" key="9">
    <source>
        <dbReference type="SAM" id="Phobius"/>
    </source>
</evidence>
<feature type="domain" description="EF-hand" evidence="11">
    <location>
        <begin position="121"/>
        <end position="156"/>
    </location>
</feature>
<evidence type="ECO:0000256" key="7">
    <source>
        <dbReference type="SAM" id="Coils"/>
    </source>
</evidence>
<organism evidence="12 13">
    <name type="scientific">Triparma columacea</name>
    <dbReference type="NCBI Taxonomy" id="722753"/>
    <lineage>
        <taxon>Eukaryota</taxon>
        <taxon>Sar</taxon>
        <taxon>Stramenopiles</taxon>
        <taxon>Ochrophyta</taxon>
        <taxon>Bolidophyceae</taxon>
        <taxon>Parmales</taxon>
        <taxon>Triparmaceae</taxon>
        <taxon>Triparma</taxon>
    </lineage>
</organism>
<dbReference type="AlphaFoldDB" id="A0A9W7GQ39"/>
<evidence type="ECO:0000256" key="3">
    <source>
        <dbReference type="ARBA" id="ARBA00022692"/>
    </source>
</evidence>
<keyword evidence="4" id="KW-0106">Calcium</keyword>
<feature type="coiled-coil region" evidence="7">
    <location>
        <begin position="59"/>
        <end position="86"/>
    </location>
</feature>
<feature type="compositionally biased region" description="Basic and acidic residues" evidence="8">
    <location>
        <begin position="359"/>
        <end position="384"/>
    </location>
</feature>
<evidence type="ECO:0000256" key="8">
    <source>
        <dbReference type="SAM" id="MobiDB-lite"/>
    </source>
</evidence>
<evidence type="ECO:0000256" key="6">
    <source>
        <dbReference type="ARBA" id="ARBA00023136"/>
    </source>
</evidence>
<dbReference type="InterPro" id="IPR005691">
    <property type="entry name" value="Tic20"/>
</dbReference>
<feature type="signal peptide" evidence="10">
    <location>
        <begin position="1"/>
        <end position="15"/>
    </location>
</feature>
<evidence type="ECO:0000256" key="1">
    <source>
        <dbReference type="ARBA" id="ARBA00004508"/>
    </source>
</evidence>
<comment type="caution">
    <text evidence="12">The sequence shown here is derived from an EMBL/GenBank/DDBJ whole genome shotgun (WGS) entry which is preliminary data.</text>
</comment>
<feature type="transmembrane region" description="Helical" evidence="9">
    <location>
        <begin position="231"/>
        <end position="256"/>
    </location>
</feature>
<feature type="region of interest" description="Disordered" evidence="8">
    <location>
        <begin position="358"/>
        <end position="384"/>
    </location>
</feature>
<keyword evidence="3 9" id="KW-0812">Transmembrane</keyword>
<evidence type="ECO:0000256" key="10">
    <source>
        <dbReference type="SAM" id="SignalP"/>
    </source>
</evidence>
<keyword evidence="5 9" id="KW-1133">Transmembrane helix</keyword>
<dbReference type="PROSITE" id="PS50222">
    <property type="entry name" value="EF_HAND_2"/>
    <property type="match status" value="2"/>
</dbReference>
<dbReference type="CDD" id="cd00051">
    <property type="entry name" value="EFh"/>
    <property type="match status" value="1"/>
</dbReference>